<dbReference type="InterPro" id="IPR035896">
    <property type="entry name" value="AN1-like_Znf"/>
</dbReference>
<dbReference type="SUPFAM" id="SSF118310">
    <property type="entry name" value="AN1-like Zinc finger"/>
    <property type="match status" value="2"/>
</dbReference>
<name>A0A6P8Z9N0_THRPL</name>
<dbReference type="AlphaFoldDB" id="A0A6P8Z9N0"/>
<evidence type="ECO:0000313" key="6">
    <source>
        <dbReference type="Proteomes" id="UP000515158"/>
    </source>
</evidence>
<reference evidence="7" key="1">
    <citation type="submission" date="2025-08" db="UniProtKB">
        <authorList>
            <consortium name="RefSeq"/>
        </authorList>
    </citation>
    <scope>IDENTIFICATION</scope>
    <source>
        <tissue evidence="7">Total insect</tissue>
    </source>
</reference>
<evidence type="ECO:0000256" key="2">
    <source>
        <dbReference type="ARBA" id="ARBA00022771"/>
    </source>
</evidence>
<dbReference type="Gene3D" id="4.10.1110.10">
    <property type="entry name" value="AN1-like Zinc finger"/>
    <property type="match status" value="2"/>
</dbReference>
<dbReference type="GeneID" id="117646721"/>
<keyword evidence="6" id="KW-1185">Reference proteome</keyword>
<dbReference type="InterPro" id="IPR000058">
    <property type="entry name" value="Znf_AN1"/>
</dbReference>
<evidence type="ECO:0000256" key="1">
    <source>
        <dbReference type="ARBA" id="ARBA00022723"/>
    </source>
</evidence>
<dbReference type="OrthoDB" id="25675at2759"/>
<protein>
    <submittedName>
        <fullName evidence="7">AN1-type zinc finger protein 1-like</fullName>
    </submittedName>
</protein>
<dbReference type="InterPro" id="IPR057358">
    <property type="entry name" value="UBL_ZFAND1-like"/>
</dbReference>
<feature type="domain" description="AN1-type" evidence="5">
    <location>
        <begin position="4"/>
        <end position="52"/>
    </location>
</feature>
<dbReference type="PANTHER" id="PTHR14677">
    <property type="entry name" value="ARSENITE INDUCUBLE RNA ASSOCIATED PROTEIN AIP-1-RELATED"/>
    <property type="match status" value="1"/>
</dbReference>
<dbReference type="SMART" id="SM00154">
    <property type="entry name" value="ZnF_AN1"/>
    <property type="match status" value="2"/>
</dbReference>
<proteinExistence type="predicted"/>
<dbReference type="GO" id="GO:0005737">
    <property type="term" value="C:cytoplasm"/>
    <property type="evidence" value="ECO:0007669"/>
    <property type="project" value="TreeGrafter"/>
</dbReference>
<evidence type="ECO:0000256" key="3">
    <source>
        <dbReference type="ARBA" id="ARBA00022833"/>
    </source>
</evidence>
<evidence type="ECO:0000256" key="4">
    <source>
        <dbReference type="PROSITE-ProRule" id="PRU00449"/>
    </source>
</evidence>
<sequence>MEIPQLGERCFVSSCAQLDFLPVKCTHCSQNFCKDHSFPLNHECPDVPDKTVSGPLSSTIQSYKCSYDDCSEKEVMELLCTYCKKHFCVSHRHHGCNTPRREAQRARRERFEAPKRQFKVAKEAVNKIIDAKIEKNRNLSGAKQETANKIQVMRLKQKATGRRTVPESLRVYFLIHWIPTAATESENKAVFVSKDWPLGRVVDNIADTCKILTDPNPSAPKLRLFHMNGEILSEDMAIPLQKLLEDKVTIDGASLIADFYSVSEHGESSTDK</sequence>
<dbReference type="Pfam" id="PF25327">
    <property type="entry name" value="UBL_ZFAND1"/>
    <property type="match status" value="1"/>
</dbReference>
<organism evidence="7">
    <name type="scientific">Thrips palmi</name>
    <name type="common">Melon thrips</name>
    <dbReference type="NCBI Taxonomy" id="161013"/>
    <lineage>
        <taxon>Eukaryota</taxon>
        <taxon>Metazoa</taxon>
        <taxon>Ecdysozoa</taxon>
        <taxon>Arthropoda</taxon>
        <taxon>Hexapoda</taxon>
        <taxon>Insecta</taxon>
        <taxon>Pterygota</taxon>
        <taxon>Neoptera</taxon>
        <taxon>Paraneoptera</taxon>
        <taxon>Thysanoptera</taxon>
        <taxon>Terebrantia</taxon>
        <taxon>Thripoidea</taxon>
        <taxon>Thripidae</taxon>
        <taxon>Thrips</taxon>
    </lineage>
</organism>
<dbReference type="Proteomes" id="UP000515158">
    <property type="component" value="Unplaced"/>
</dbReference>
<evidence type="ECO:0000313" key="7">
    <source>
        <dbReference type="RefSeq" id="XP_034243752.1"/>
    </source>
</evidence>
<evidence type="ECO:0000259" key="5">
    <source>
        <dbReference type="PROSITE" id="PS51039"/>
    </source>
</evidence>
<dbReference type="PANTHER" id="PTHR14677:SF20">
    <property type="entry name" value="ZINC FINGER AN1-TYPE CONTAINING 2A-RELATED"/>
    <property type="match status" value="1"/>
</dbReference>
<dbReference type="InParanoid" id="A0A6P8Z9N0"/>
<accession>A0A6P8Z9N0</accession>
<keyword evidence="3" id="KW-0862">Zinc</keyword>
<dbReference type="RefSeq" id="XP_034243752.1">
    <property type="nucleotide sequence ID" value="XM_034387861.1"/>
</dbReference>
<dbReference type="GO" id="GO:0008270">
    <property type="term" value="F:zinc ion binding"/>
    <property type="evidence" value="ECO:0007669"/>
    <property type="project" value="UniProtKB-KW"/>
</dbReference>
<gene>
    <name evidence="7" type="primary">LOC117646721</name>
</gene>
<keyword evidence="2 4" id="KW-0863">Zinc-finger</keyword>
<dbReference type="Pfam" id="PF01428">
    <property type="entry name" value="zf-AN1"/>
    <property type="match status" value="1"/>
</dbReference>
<dbReference type="KEGG" id="tpal:117646721"/>
<keyword evidence="1" id="KW-0479">Metal-binding</keyword>
<dbReference type="PROSITE" id="PS51039">
    <property type="entry name" value="ZF_AN1"/>
    <property type="match status" value="1"/>
</dbReference>